<proteinExistence type="predicted"/>
<keyword evidence="2" id="KW-1185">Reference proteome</keyword>
<comment type="caution">
    <text evidence="1">The sequence shown here is derived from an EMBL/GenBank/DDBJ whole genome shotgun (WGS) entry which is preliminary data.</text>
</comment>
<dbReference type="EMBL" id="JAKGTI010000002">
    <property type="protein sequence ID" value="MCF4098712.1"/>
    <property type="molecule type" value="Genomic_DNA"/>
</dbReference>
<dbReference type="RefSeq" id="WP_236114287.1">
    <property type="nucleotide sequence ID" value="NZ_JAKGTI010000002.1"/>
</dbReference>
<evidence type="ECO:0000313" key="2">
    <source>
        <dbReference type="Proteomes" id="UP001201217"/>
    </source>
</evidence>
<protein>
    <submittedName>
        <fullName evidence="1">Spermidine synthase</fullName>
    </submittedName>
</protein>
<reference evidence="1 2" key="1">
    <citation type="submission" date="2022-01" db="EMBL/GenBank/DDBJ databases">
        <title>Maritalea mediterranea sp. nov., isolated from marine plastic residues from the Malva-rosa beach (Valencia, Spain).</title>
        <authorList>
            <person name="Vidal-Verdu A."/>
            <person name="Molina-Menor E."/>
            <person name="Pascual J."/>
            <person name="Pereto J."/>
            <person name="Porcar M."/>
        </authorList>
    </citation>
    <scope>NUCLEOTIDE SEQUENCE [LARGE SCALE GENOMIC DNA]</scope>
    <source>
        <strain evidence="1 2">P4.10X</strain>
    </source>
</reference>
<dbReference type="Gene3D" id="3.40.50.150">
    <property type="entry name" value="Vaccinia Virus protein VP39"/>
    <property type="match status" value="1"/>
</dbReference>
<dbReference type="InterPro" id="IPR029063">
    <property type="entry name" value="SAM-dependent_MTases_sf"/>
</dbReference>
<gene>
    <name evidence="1" type="ORF">L1I42_09465</name>
</gene>
<dbReference type="Proteomes" id="UP001201217">
    <property type="component" value="Unassembled WGS sequence"/>
</dbReference>
<dbReference type="SUPFAM" id="SSF53335">
    <property type="entry name" value="S-adenosyl-L-methionine-dependent methyltransferases"/>
    <property type="match status" value="1"/>
</dbReference>
<organism evidence="1 2">
    <name type="scientific">Maritalea mediterranea</name>
    <dbReference type="NCBI Taxonomy" id="2909667"/>
    <lineage>
        <taxon>Bacteria</taxon>
        <taxon>Pseudomonadati</taxon>
        <taxon>Pseudomonadota</taxon>
        <taxon>Alphaproteobacteria</taxon>
        <taxon>Hyphomicrobiales</taxon>
        <taxon>Devosiaceae</taxon>
        <taxon>Maritalea</taxon>
    </lineage>
</organism>
<accession>A0ABS9E759</accession>
<evidence type="ECO:0000313" key="1">
    <source>
        <dbReference type="EMBL" id="MCF4098712.1"/>
    </source>
</evidence>
<sequence length="238" mass="26102">MHKLFEELDYCPTPIGPLSLRRRLDPALKQDVYEILLGDDYLMTSLFTDSEVALGKEGVKACNGDKLDIVVGGLGLGYTAEAVLAAQKVANLLVVDYLAPVIEWHQSGILPMGTTVANDPRTRLIEGDFFAMAKGDGFDPAHNGRTFDAILADIDHAPDNLLDARSDSFYQPDGLGKLARFLKPGGIFGLWSNETTDQRFLDRLGTTFAAAWAEPVQFNNPISGQAFHQTVYLARKEI</sequence>
<name>A0ABS9E759_9HYPH</name>